<dbReference type="PRINTS" id="PR00413">
    <property type="entry name" value="HADHALOGNASE"/>
</dbReference>
<dbReference type="SFLD" id="SFLDG01129">
    <property type="entry name" value="C1.5:_HAD__Beta-PGM__Phosphata"/>
    <property type="match status" value="1"/>
</dbReference>
<name>Q0YRH0_9CHLB</name>
<proteinExistence type="inferred from homology"/>
<sequence>MSERVTVAFDVYGTLINTHGLIGMLQQHVGSNAAPFSRLWREKQLEYSFRRGLMQKYRDFGICTAQALDYASLAFGVALTEQEKEDLLSAYRALPAFDDVISGLEVAKDAGFRLFAFSNGTASDIARLLDQAGIGRYFLDIISVDEVHSFKPDPAVYRHFLDRSSSQATESWLVSANPFDVIGARAAEMHAVWLQRSPEMLMDPWEIQPTLTIKSLAELQEVITSRQNR</sequence>
<dbReference type="InterPro" id="IPR006328">
    <property type="entry name" value="2-HAD"/>
</dbReference>
<dbReference type="SFLD" id="SFLDS00003">
    <property type="entry name" value="Haloacid_Dehalogenase"/>
    <property type="match status" value="1"/>
</dbReference>
<protein>
    <submittedName>
        <fullName evidence="3">Haloacid dehalogenase, type II:HAD-superfamily hydrolase, subfamily IA, variant 2</fullName>
    </submittedName>
</protein>
<dbReference type="Gene3D" id="3.40.50.1000">
    <property type="entry name" value="HAD superfamily/HAD-like"/>
    <property type="match status" value="1"/>
</dbReference>
<dbReference type="InterPro" id="IPR023214">
    <property type="entry name" value="HAD_sf"/>
</dbReference>
<dbReference type="NCBIfam" id="TIGR01428">
    <property type="entry name" value="HAD_type_II"/>
    <property type="match status" value="1"/>
</dbReference>
<evidence type="ECO:0000256" key="2">
    <source>
        <dbReference type="ARBA" id="ARBA00022801"/>
    </source>
</evidence>
<dbReference type="RefSeq" id="WP_006366452.1">
    <property type="nucleotide sequence ID" value="NZ_AASE01000010.1"/>
</dbReference>
<gene>
    <name evidence="3" type="ORF">CferDRAFT_0865</name>
</gene>
<keyword evidence="4" id="KW-1185">Reference proteome</keyword>
<dbReference type="EMBL" id="AASE01000010">
    <property type="protein sequence ID" value="EAT58924.1"/>
    <property type="molecule type" value="Genomic_DNA"/>
</dbReference>
<reference evidence="3 4" key="2">
    <citation type="submission" date="2006-07" db="EMBL/GenBank/DDBJ databases">
        <title>Sequencing of the draft genome and assembly of Chlorobium ferroxidans DSM 13031.</title>
        <authorList>
            <consortium name="US DOE Joint Genome Institute (JGI-PGF)"/>
            <person name="Copeland A."/>
            <person name="Lucas S."/>
            <person name="Lapidus A."/>
            <person name="Barry K."/>
            <person name="Glavina del Rio T."/>
            <person name="Dalin E."/>
            <person name="Tice H."/>
            <person name="Bruce D."/>
            <person name="Pitluck S."/>
            <person name="Richardson P."/>
        </authorList>
    </citation>
    <scope>NUCLEOTIDE SEQUENCE [LARGE SCALE GENOMIC DNA]</scope>
    <source>
        <strain evidence="3 4">DSM 13031</strain>
    </source>
</reference>
<dbReference type="InterPro" id="IPR023198">
    <property type="entry name" value="PGP-like_dom2"/>
</dbReference>
<evidence type="ECO:0000256" key="1">
    <source>
        <dbReference type="ARBA" id="ARBA00008106"/>
    </source>
</evidence>
<dbReference type="PANTHER" id="PTHR43316">
    <property type="entry name" value="HYDROLASE, HALOACID DELAHOGENASE-RELATED"/>
    <property type="match status" value="1"/>
</dbReference>
<comment type="similarity">
    <text evidence="1">Belongs to the HAD-like hydrolase superfamily. S-2-haloalkanoic acid dehalogenase family.</text>
</comment>
<organism evidence="3 4">
    <name type="scientific">Chlorobium ferrooxidans DSM 13031</name>
    <dbReference type="NCBI Taxonomy" id="377431"/>
    <lineage>
        <taxon>Bacteria</taxon>
        <taxon>Pseudomonadati</taxon>
        <taxon>Chlorobiota</taxon>
        <taxon>Chlorobiia</taxon>
        <taxon>Chlorobiales</taxon>
        <taxon>Chlorobiaceae</taxon>
        <taxon>Chlorobium/Pelodictyon group</taxon>
        <taxon>Chlorobium</taxon>
    </lineage>
</organism>
<accession>Q0YRH0</accession>
<dbReference type="CDD" id="cd02588">
    <property type="entry name" value="HAD_L2-DEX"/>
    <property type="match status" value="1"/>
</dbReference>
<dbReference type="NCBIfam" id="TIGR01493">
    <property type="entry name" value="HAD-SF-IA-v2"/>
    <property type="match status" value="1"/>
</dbReference>
<comment type="caution">
    <text evidence="3">The sequence shown here is derived from an EMBL/GenBank/DDBJ whole genome shotgun (WGS) entry which is preliminary data.</text>
</comment>
<dbReference type="InterPro" id="IPR006439">
    <property type="entry name" value="HAD-SF_hydro_IA"/>
</dbReference>
<dbReference type="InterPro" id="IPR051540">
    <property type="entry name" value="S-2-haloacid_dehalogenase"/>
</dbReference>
<dbReference type="GO" id="GO:0019120">
    <property type="term" value="F:hydrolase activity, acting on acid halide bonds, in C-halide compounds"/>
    <property type="evidence" value="ECO:0007669"/>
    <property type="project" value="InterPro"/>
</dbReference>
<dbReference type="Proteomes" id="UP000004162">
    <property type="component" value="Unassembled WGS sequence"/>
</dbReference>
<dbReference type="OrthoDB" id="264363at2"/>
<evidence type="ECO:0000313" key="3">
    <source>
        <dbReference type="EMBL" id="EAT58924.1"/>
    </source>
</evidence>
<dbReference type="SUPFAM" id="SSF56784">
    <property type="entry name" value="HAD-like"/>
    <property type="match status" value="1"/>
</dbReference>
<dbReference type="PANTHER" id="PTHR43316:SF3">
    <property type="entry name" value="HALOACID DEHALOGENASE, TYPE II (AFU_ORTHOLOGUE AFUA_2G07750)-RELATED"/>
    <property type="match status" value="1"/>
</dbReference>
<keyword evidence="2 3" id="KW-0378">Hydrolase</keyword>
<reference evidence="3 4" key="1">
    <citation type="submission" date="2006-07" db="EMBL/GenBank/DDBJ databases">
        <title>Annotation of the draft genome assembly of Chlorobium ferroxidans DSM 13031.</title>
        <authorList>
            <consortium name="US DOE Joint Genome Institute (JGI-ORNL)"/>
            <person name="Larimer F."/>
            <person name="Land M."/>
            <person name="Hauser L."/>
        </authorList>
    </citation>
    <scope>NUCLEOTIDE SEQUENCE [LARGE SCALE GENOMIC DNA]</scope>
    <source>
        <strain evidence="3 4">DSM 13031</strain>
    </source>
</reference>
<dbReference type="Gene3D" id="1.10.150.240">
    <property type="entry name" value="Putative phosphatase, domain 2"/>
    <property type="match status" value="1"/>
</dbReference>
<dbReference type="Pfam" id="PF00702">
    <property type="entry name" value="Hydrolase"/>
    <property type="match status" value="1"/>
</dbReference>
<dbReference type="AlphaFoldDB" id="Q0YRH0"/>
<dbReference type="InterPro" id="IPR036412">
    <property type="entry name" value="HAD-like_sf"/>
</dbReference>
<evidence type="ECO:0000313" key="4">
    <source>
        <dbReference type="Proteomes" id="UP000004162"/>
    </source>
</evidence>